<reference evidence="1 2" key="1">
    <citation type="submission" date="2023-04" db="EMBL/GenBank/DDBJ databases">
        <title>Bacteria Genome Submission.</title>
        <authorList>
            <person name="Isaac P."/>
        </authorList>
    </citation>
    <scope>NUCLEOTIDE SEQUENCE [LARGE SCALE GENOMIC DNA]</scope>
    <source>
        <strain evidence="1 2">SampleS7P1</strain>
    </source>
</reference>
<evidence type="ECO:0000313" key="1">
    <source>
        <dbReference type="EMBL" id="WGX74529.1"/>
    </source>
</evidence>
<dbReference type="Gene3D" id="3.40.50.200">
    <property type="entry name" value="Peptidase S8/S53 domain"/>
    <property type="match status" value="1"/>
</dbReference>
<dbReference type="SUPFAM" id="SSF52743">
    <property type="entry name" value="Subtilisin-like"/>
    <property type="match status" value="1"/>
</dbReference>
<sequence>MTKKASGWIHFGSEFTSEDINKAIEEKDKTLSEDRIGTGTTAAGIVAGRGNLNSQYKGVAIDSELVVVKLREYKDTYKKER</sequence>
<protein>
    <submittedName>
        <fullName evidence="1">S8 family serine peptidase</fullName>
    </submittedName>
</protein>
<dbReference type="EMBL" id="CP124685">
    <property type="protein sequence ID" value="WGX74529.1"/>
    <property type="molecule type" value="Genomic_DNA"/>
</dbReference>
<dbReference type="InterPro" id="IPR036852">
    <property type="entry name" value="Peptidase_S8/S53_dom_sf"/>
</dbReference>
<gene>
    <name evidence="1" type="ORF">QJS64_09920</name>
</gene>
<name>A0ABY8QZ09_PARBF</name>
<evidence type="ECO:0000313" key="2">
    <source>
        <dbReference type="Proteomes" id="UP001239169"/>
    </source>
</evidence>
<organism evidence="1 2">
    <name type="scientific">Paraclostridium bifermentans</name>
    <name type="common">Clostridium bifermentans</name>
    <dbReference type="NCBI Taxonomy" id="1490"/>
    <lineage>
        <taxon>Bacteria</taxon>
        <taxon>Bacillati</taxon>
        <taxon>Bacillota</taxon>
        <taxon>Clostridia</taxon>
        <taxon>Peptostreptococcales</taxon>
        <taxon>Peptostreptococcaceae</taxon>
        <taxon>Paraclostridium</taxon>
    </lineage>
</organism>
<keyword evidence="2" id="KW-1185">Reference proteome</keyword>
<dbReference type="Proteomes" id="UP001239169">
    <property type="component" value="Chromosome"/>
</dbReference>
<proteinExistence type="predicted"/>
<accession>A0ABY8QZ09</accession>